<proteinExistence type="inferred from homology"/>
<evidence type="ECO:0000256" key="5">
    <source>
        <dbReference type="ARBA" id="ARBA00019371"/>
    </source>
</evidence>
<dbReference type="Pfam" id="PF00291">
    <property type="entry name" value="PALP"/>
    <property type="match status" value="1"/>
</dbReference>
<dbReference type="FunFam" id="3.40.50.1100:FF:000118">
    <property type="entry name" value="Related to CYS4-cystathionine beta-synthase"/>
    <property type="match status" value="1"/>
</dbReference>
<feature type="binding site" evidence="11">
    <location>
        <position position="76"/>
    </location>
    <ligand>
        <name>pyridoxal 5'-phosphate</name>
        <dbReference type="ChEBI" id="CHEBI:597326"/>
    </ligand>
</feature>
<dbReference type="InterPro" id="IPR036052">
    <property type="entry name" value="TrpB-like_PALP_sf"/>
</dbReference>
<evidence type="ECO:0000256" key="1">
    <source>
        <dbReference type="ARBA" id="ARBA00001933"/>
    </source>
</evidence>
<evidence type="ECO:0000256" key="8">
    <source>
        <dbReference type="ARBA" id="ARBA00022898"/>
    </source>
</evidence>
<dbReference type="InterPro" id="IPR001216">
    <property type="entry name" value="P-phosphate_BS"/>
</dbReference>
<accession>A0A9D1PHU3</accession>
<dbReference type="SUPFAM" id="SSF53686">
    <property type="entry name" value="Tryptophan synthase beta subunit-like PLP-dependent enzymes"/>
    <property type="match status" value="1"/>
</dbReference>
<dbReference type="AlphaFoldDB" id="A0A9D1PHU3"/>
<keyword evidence="9 13" id="KW-0198">Cysteine biosynthesis</keyword>
<dbReference type="EMBL" id="DXIE01000035">
    <property type="protein sequence ID" value="HIV62403.1"/>
    <property type="molecule type" value="Genomic_DNA"/>
</dbReference>
<reference evidence="15" key="1">
    <citation type="journal article" date="2021" name="PeerJ">
        <title>Extensive microbial diversity within the chicken gut microbiome revealed by metagenomics and culture.</title>
        <authorList>
            <person name="Gilroy R."/>
            <person name="Ravi A."/>
            <person name="Getino M."/>
            <person name="Pursley I."/>
            <person name="Horton D.L."/>
            <person name="Alikhan N.F."/>
            <person name="Baker D."/>
            <person name="Gharbi K."/>
            <person name="Hall N."/>
            <person name="Watson M."/>
            <person name="Adriaenssens E.M."/>
            <person name="Foster-Nyarko E."/>
            <person name="Jarju S."/>
            <person name="Secka A."/>
            <person name="Antonio M."/>
            <person name="Oren A."/>
            <person name="Chaudhuri R.R."/>
            <person name="La Ragione R."/>
            <person name="Hildebrand F."/>
            <person name="Pallen M.J."/>
        </authorList>
    </citation>
    <scope>NUCLEOTIDE SEQUENCE</scope>
    <source>
        <strain evidence="15">CHK193-4272</strain>
    </source>
</reference>
<dbReference type="PROSITE" id="PS00901">
    <property type="entry name" value="CYS_SYNTHASE"/>
    <property type="match status" value="1"/>
</dbReference>
<gene>
    <name evidence="15" type="primary">cysK</name>
    <name evidence="15" type="ORF">H9746_06150</name>
</gene>
<name>A0A9D1PHU3_9FIRM</name>
<dbReference type="Gene3D" id="3.40.50.1100">
    <property type="match status" value="2"/>
</dbReference>
<comment type="similarity">
    <text evidence="3 13">Belongs to the cysteine synthase/cystathionine beta-synthase family.</text>
</comment>
<evidence type="ECO:0000256" key="2">
    <source>
        <dbReference type="ARBA" id="ARBA00004962"/>
    </source>
</evidence>
<dbReference type="GO" id="GO:0004124">
    <property type="term" value="F:cysteine synthase activity"/>
    <property type="evidence" value="ECO:0007669"/>
    <property type="project" value="UniProtKB-UniRule"/>
</dbReference>
<evidence type="ECO:0000256" key="11">
    <source>
        <dbReference type="PIRSR" id="PIRSR605856-50"/>
    </source>
</evidence>
<keyword evidence="8 11" id="KW-0663">Pyridoxal phosphate</keyword>
<feature type="domain" description="Tryptophan synthase beta chain-like PALP" evidence="14">
    <location>
        <begin position="9"/>
        <end position="296"/>
    </location>
</feature>
<dbReference type="NCBIfam" id="TIGR01136">
    <property type="entry name" value="cysKM"/>
    <property type="match status" value="1"/>
</dbReference>
<comment type="pathway">
    <text evidence="2">Amino-acid biosynthesis; L-cysteine biosynthesis; L-cysteine from L-serine: step 2/2.</text>
</comment>
<dbReference type="InterPro" id="IPR001926">
    <property type="entry name" value="TrpB-like_PALP"/>
</dbReference>
<dbReference type="FunFam" id="3.40.50.1100:FF:000002">
    <property type="entry name" value="Cysteine synthase"/>
    <property type="match status" value="1"/>
</dbReference>
<dbReference type="PANTHER" id="PTHR10314">
    <property type="entry name" value="CYSTATHIONINE BETA-SYNTHASE"/>
    <property type="match status" value="1"/>
</dbReference>
<comment type="caution">
    <text evidence="15">The sequence shown here is derived from an EMBL/GenBank/DDBJ whole genome shotgun (WGS) entry which is preliminary data.</text>
</comment>
<evidence type="ECO:0000256" key="6">
    <source>
        <dbReference type="ARBA" id="ARBA00022605"/>
    </source>
</evidence>
<reference evidence="15" key="2">
    <citation type="submission" date="2021-04" db="EMBL/GenBank/DDBJ databases">
        <authorList>
            <person name="Gilroy R."/>
        </authorList>
    </citation>
    <scope>NUCLEOTIDE SEQUENCE</scope>
    <source>
        <strain evidence="15">CHK193-4272</strain>
    </source>
</reference>
<evidence type="ECO:0000256" key="9">
    <source>
        <dbReference type="ARBA" id="ARBA00023192"/>
    </source>
</evidence>
<evidence type="ECO:0000313" key="16">
    <source>
        <dbReference type="Proteomes" id="UP000886808"/>
    </source>
</evidence>
<comment type="catalytic activity">
    <reaction evidence="10 13">
        <text>O-acetyl-L-serine + hydrogen sulfide = L-cysteine + acetate</text>
        <dbReference type="Rhea" id="RHEA:14829"/>
        <dbReference type="ChEBI" id="CHEBI:29919"/>
        <dbReference type="ChEBI" id="CHEBI:30089"/>
        <dbReference type="ChEBI" id="CHEBI:35235"/>
        <dbReference type="ChEBI" id="CHEBI:58340"/>
        <dbReference type="EC" id="2.5.1.47"/>
    </reaction>
</comment>
<keyword evidence="6 13" id="KW-0028">Amino-acid biosynthesis</keyword>
<evidence type="ECO:0000256" key="7">
    <source>
        <dbReference type="ARBA" id="ARBA00022679"/>
    </source>
</evidence>
<dbReference type="InterPro" id="IPR005856">
    <property type="entry name" value="Cys_synth"/>
</dbReference>
<evidence type="ECO:0000256" key="12">
    <source>
        <dbReference type="PIRSR" id="PIRSR605856-51"/>
    </source>
</evidence>
<comment type="cofactor">
    <cofactor evidence="1 11 13">
        <name>pyridoxal 5'-phosphate</name>
        <dbReference type="ChEBI" id="CHEBI:597326"/>
    </cofactor>
</comment>
<evidence type="ECO:0000259" key="14">
    <source>
        <dbReference type="Pfam" id="PF00291"/>
    </source>
</evidence>
<dbReference type="CDD" id="cd01561">
    <property type="entry name" value="CBS_like"/>
    <property type="match status" value="1"/>
</dbReference>
<evidence type="ECO:0000256" key="3">
    <source>
        <dbReference type="ARBA" id="ARBA00007103"/>
    </source>
</evidence>
<feature type="modified residue" description="N6-(pyridoxal phosphate)lysine" evidence="12">
    <location>
        <position position="46"/>
    </location>
</feature>
<evidence type="ECO:0000256" key="10">
    <source>
        <dbReference type="ARBA" id="ARBA00047931"/>
    </source>
</evidence>
<dbReference type="Proteomes" id="UP000886808">
    <property type="component" value="Unassembled WGS sequence"/>
</dbReference>
<dbReference type="GO" id="GO:0006535">
    <property type="term" value="P:cysteine biosynthetic process from serine"/>
    <property type="evidence" value="ECO:0007669"/>
    <property type="project" value="UniProtKB-UniRule"/>
</dbReference>
<dbReference type="NCBIfam" id="TIGR01139">
    <property type="entry name" value="cysK"/>
    <property type="match status" value="1"/>
</dbReference>
<evidence type="ECO:0000256" key="4">
    <source>
        <dbReference type="ARBA" id="ARBA00012681"/>
    </source>
</evidence>
<evidence type="ECO:0000256" key="13">
    <source>
        <dbReference type="RuleBase" id="RU003985"/>
    </source>
</evidence>
<sequence>MPVAKSLIDLIGNTPMLELNRLCEKHCKGAKITAKIEAFNPAGSAKDRIGCAMILDAEKRGILKAGATIIEPTSGNTGIGLASVAAARGYKLILTMPESMSVERRNLLKAYGAELVLTEASKGMQGAVDKAEELAKQIEGSFIAGQFTNPANPEIHYKTTGVEIWNDMDGKVDVLVGGFGTGGTISGAGKYLKEKNPDLYIVAVEPAASPLLSEGKAGPHKIQGIGANFIPKTMNPTIADEILTVTNEDAFTFTKEIVRTEGLLVGISSGAAVSAALEIAKREEFKNKNIVVVLPDTGERYLSTGVFD</sequence>
<dbReference type="EC" id="2.5.1.47" evidence="4 13"/>
<dbReference type="InterPro" id="IPR050214">
    <property type="entry name" value="Cys_Synth/Cystath_Beta-Synth"/>
</dbReference>
<feature type="binding site" evidence="11">
    <location>
        <begin position="180"/>
        <end position="184"/>
    </location>
    <ligand>
        <name>pyridoxal 5'-phosphate</name>
        <dbReference type="ChEBI" id="CHEBI:597326"/>
    </ligand>
</feature>
<feature type="binding site" evidence="11">
    <location>
        <position position="268"/>
    </location>
    <ligand>
        <name>pyridoxal 5'-phosphate</name>
        <dbReference type="ChEBI" id="CHEBI:597326"/>
    </ligand>
</feature>
<dbReference type="InterPro" id="IPR005859">
    <property type="entry name" value="CysK"/>
</dbReference>
<evidence type="ECO:0000313" key="15">
    <source>
        <dbReference type="EMBL" id="HIV62403.1"/>
    </source>
</evidence>
<protein>
    <recommendedName>
        <fullName evidence="5 13">Cysteine synthase</fullName>
        <ecNumber evidence="4 13">2.5.1.47</ecNumber>
    </recommendedName>
</protein>
<organism evidence="15 16">
    <name type="scientific">Candidatus Butyricicoccus avistercoris</name>
    <dbReference type="NCBI Taxonomy" id="2838518"/>
    <lineage>
        <taxon>Bacteria</taxon>
        <taxon>Bacillati</taxon>
        <taxon>Bacillota</taxon>
        <taxon>Clostridia</taxon>
        <taxon>Eubacteriales</taxon>
        <taxon>Butyricicoccaceae</taxon>
        <taxon>Butyricicoccus</taxon>
    </lineage>
</organism>
<keyword evidence="7 13" id="KW-0808">Transferase</keyword>